<reference evidence="2 3" key="1">
    <citation type="submission" date="2018-12" db="EMBL/GenBank/DDBJ databases">
        <authorList>
            <person name="Feng G."/>
            <person name="Zhu H."/>
        </authorList>
    </citation>
    <scope>NUCLEOTIDE SEQUENCE [LARGE SCALE GENOMIC DNA]</scope>
    <source>
        <strain evidence="2 3">LMG 26000</strain>
    </source>
</reference>
<evidence type="ECO:0000259" key="1">
    <source>
        <dbReference type="Pfam" id="PF08878"/>
    </source>
</evidence>
<accession>A0A428K3X3</accession>
<feature type="domain" description="Anti-bacteriophage protein A/HamA C-terminal" evidence="1">
    <location>
        <begin position="20"/>
        <end position="251"/>
    </location>
</feature>
<sequence length="265" mass="30143">MPINGINITNDHPRIICHVDEFSDCIKEKIKTNLQNIFHGSEAVKNRPNYHTYTNTLKCFFDRYKDKSNETKKGMIGELLAHILISDTLSNLRTISIYKNKEERSIKKGFDIVYIDNKNSLWYSEVKSGDSAGASADNYNFELLTRAINGITDMFDSKRESLWESAIIDAYMTIDSESQISVQDLLTGNSPMSNNENDMPRNAILVSVLYHDVKERMTQESLNKLWKNLSSRPSIASAIIFSIQKSTLKKVEDFLKSEAGITDGH</sequence>
<dbReference type="EMBL" id="RWIU01000006">
    <property type="protein sequence ID" value="RSK41104.1"/>
    <property type="molecule type" value="Genomic_DNA"/>
</dbReference>
<name>A0A428K3X3_9BACT</name>
<dbReference type="Proteomes" id="UP000270291">
    <property type="component" value="Unassembled WGS sequence"/>
</dbReference>
<evidence type="ECO:0000313" key="3">
    <source>
        <dbReference type="Proteomes" id="UP000270291"/>
    </source>
</evidence>
<evidence type="ECO:0000313" key="2">
    <source>
        <dbReference type="EMBL" id="RSK41104.1"/>
    </source>
</evidence>
<keyword evidence="3" id="KW-1185">Reference proteome</keyword>
<dbReference type="AlphaFoldDB" id="A0A428K3X3"/>
<protein>
    <submittedName>
        <fullName evidence="2">DUF1837 domain-containing protein</fullName>
    </submittedName>
</protein>
<proteinExistence type="predicted"/>
<dbReference type="OrthoDB" id="5115021at2"/>
<dbReference type="InterPro" id="IPR014976">
    <property type="entry name" value="AbpA_HamA_C"/>
</dbReference>
<organism evidence="2 3">
    <name type="scientific">Hymenobacter perfusus</name>
    <dbReference type="NCBI Taxonomy" id="1236770"/>
    <lineage>
        <taxon>Bacteria</taxon>
        <taxon>Pseudomonadati</taxon>
        <taxon>Bacteroidota</taxon>
        <taxon>Cytophagia</taxon>
        <taxon>Cytophagales</taxon>
        <taxon>Hymenobacteraceae</taxon>
        <taxon>Hymenobacter</taxon>
    </lineage>
</organism>
<dbReference type="RefSeq" id="WP_125439727.1">
    <property type="nucleotide sequence ID" value="NZ_RWIU01000006.1"/>
</dbReference>
<comment type="caution">
    <text evidence="2">The sequence shown here is derived from an EMBL/GenBank/DDBJ whole genome shotgun (WGS) entry which is preliminary data.</text>
</comment>
<dbReference type="Pfam" id="PF08878">
    <property type="entry name" value="HamA"/>
    <property type="match status" value="1"/>
</dbReference>
<gene>
    <name evidence="2" type="ORF">EI293_16890</name>
</gene>